<feature type="domain" description="Formamidopyrimidine-DNA glycosylase catalytic" evidence="23">
    <location>
        <begin position="2"/>
        <end position="126"/>
    </location>
</feature>
<dbReference type="PROSITE" id="PS51068">
    <property type="entry name" value="FPG_CAT"/>
    <property type="match status" value="1"/>
</dbReference>
<feature type="compositionally biased region" description="Basic and acidic residues" evidence="22">
    <location>
        <begin position="318"/>
        <end position="328"/>
    </location>
</feature>
<dbReference type="Gene3D" id="3.20.190.10">
    <property type="entry name" value="MutM-like, N-terminal"/>
    <property type="match status" value="1"/>
</dbReference>
<sequence length="447" mass="50667">MPECSELYLSSRFVNRVCAGLIFSGKVEKSEVSKNPEVPFESAKYVISAVSRGKEVKLSLIPVKEEKKSGRQQRTQEPIDIVFRFGMSGHFTLSPAAELPKHAHLRFYTKEIPQRALCFVDMRRFGSWNANGAWQPDRGPCVMLEYEKFRKNVLMNLAEKIFDRPICEALLNQKYFNGIGNYLRAEILHRLKIPPFVKARTVLEPLQQQDQDAELTLSKKVKMKKENPDLLELCHSVPMEAIQLGGDGFYPTRREDFSVYEKWLQCYYVPGMKTLRDSTGRTIWFQGEAGPLAPKAAKSKIKYGRVKADPKTPSPKVIKSEPEEDSKGSRKGQKGKLGRKKAEESRVGQNAKKIGKKQASLKTRKKKLPSQDLPENNPPVTKRKRQSTQRLEIPLESPKKRQRGRSVVGAAPRIQASSKKNQPTLERKSQRSTAKGTGSTSKARRAQ</sequence>
<dbReference type="InterPro" id="IPR015371">
    <property type="entry name" value="Endonuclease-VIII_DNA-bd"/>
</dbReference>
<dbReference type="SUPFAM" id="SSF46946">
    <property type="entry name" value="S13-like H2TH domain"/>
    <property type="match status" value="1"/>
</dbReference>
<keyword evidence="10" id="KW-0206">Cytoskeleton</keyword>
<dbReference type="PANTHER" id="PTHR22993">
    <property type="entry name" value="FORMAMIDOPYRIMIDINE-DNA GLYCOSYLASE"/>
    <property type="match status" value="1"/>
</dbReference>
<evidence type="ECO:0000256" key="3">
    <source>
        <dbReference type="ARBA" id="ARBA00004300"/>
    </source>
</evidence>
<dbReference type="InterPro" id="IPR035937">
    <property type="entry name" value="FPG_N"/>
</dbReference>
<dbReference type="FunFam" id="3.20.190.10:FF:000003">
    <property type="entry name" value="endonuclease 8-like 1 isoform X1"/>
    <property type="match status" value="1"/>
</dbReference>
<reference evidence="25 26" key="1">
    <citation type="submission" date="2025-04" db="UniProtKB">
        <authorList>
            <consortium name="RefSeq"/>
        </authorList>
    </citation>
    <scope>IDENTIFICATION</scope>
</reference>
<evidence type="ECO:0000256" key="2">
    <source>
        <dbReference type="ARBA" id="ARBA00004286"/>
    </source>
</evidence>
<feature type="compositionally biased region" description="Polar residues" evidence="22">
    <location>
        <begin position="431"/>
        <end position="441"/>
    </location>
</feature>
<dbReference type="SMART" id="SM00898">
    <property type="entry name" value="Fapy_DNA_glyco"/>
    <property type="match status" value="1"/>
</dbReference>
<dbReference type="GeneID" id="115457335"/>
<dbReference type="PANTHER" id="PTHR22993:SF27">
    <property type="entry name" value="ENDONUCLEASE 8-LIKE 1"/>
    <property type="match status" value="1"/>
</dbReference>
<dbReference type="FunFam" id="1.10.8.50:FF:000007">
    <property type="entry name" value="endonuclease 8-like 1 isoform X1"/>
    <property type="match status" value="1"/>
</dbReference>
<dbReference type="CTD" id="79661"/>
<dbReference type="GO" id="GO:0005813">
    <property type="term" value="C:centrosome"/>
    <property type="evidence" value="ECO:0007669"/>
    <property type="project" value="UniProtKB-SubCell"/>
</dbReference>
<dbReference type="KEGG" id="muo:115457335"/>
<evidence type="ECO:0000256" key="17">
    <source>
        <dbReference type="ARBA" id="ARBA00076846"/>
    </source>
</evidence>
<dbReference type="GO" id="GO:0003906">
    <property type="term" value="F:DNA-(apurinic or apyrimidinic site) endonuclease activity"/>
    <property type="evidence" value="ECO:0007669"/>
    <property type="project" value="InterPro"/>
</dbReference>
<comment type="function">
    <text evidence="15">Involved in base excision repair of DNA damaged by oxidation or by mutagenic agents. Acts as a DNA glycosylase that recognizes and removes damaged bases. Has a preference for oxidized pyrimidines, such as thymine glycol, formamidopyrimidine (Fapy) and 5-hydroxyuracil. Has marginal activity towards 8-oxoguanine. Has AP (apurinic/apyrimidinic) lyase activity and introduces nicks in the DNA strand. Cleaves the DNA backbone by beta-delta elimination to generate a single-strand break at the site of the removed base with both 3'- and 5'-phosphates. Has DNA glycosylase/lyase activity towards mismatched uracil and thymine, in particular in U:C and T:C mismatches. Specifically binds 5-hydroxymethylcytosine (5hmC), suggesting that it acts as a specific reader of 5hmC.</text>
</comment>
<evidence type="ECO:0000256" key="13">
    <source>
        <dbReference type="ARBA" id="ARBA00023268"/>
    </source>
</evidence>
<proteinExistence type="predicted"/>
<dbReference type="AlphaFoldDB" id="A0A6P7WWJ5"/>
<dbReference type="Pfam" id="PF09292">
    <property type="entry name" value="Neil1-DNA_bind"/>
    <property type="match status" value="1"/>
</dbReference>
<dbReference type="Gene3D" id="1.10.8.50">
    <property type="match status" value="1"/>
</dbReference>
<dbReference type="GO" id="GO:0016829">
    <property type="term" value="F:lyase activity"/>
    <property type="evidence" value="ECO:0007669"/>
    <property type="project" value="UniProtKB-KW"/>
</dbReference>
<keyword evidence="8" id="KW-0238">DNA-binding</keyword>
<dbReference type="SUPFAM" id="SSF81624">
    <property type="entry name" value="N-terminal domain of MutM-like DNA repair proteins"/>
    <property type="match status" value="1"/>
</dbReference>
<comment type="subcellular location">
    <subcellularLocation>
        <location evidence="2">Chromosome</location>
    </subcellularLocation>
    <subcellularLocation>
        <location evidence="3">Cytoplasm</location>
        <location evidence="3">Cytoskeleton</location>
        <location evidence="3">Microtubule organizing center</location>
        <location evidence="3">Centrosome</location>
    </subcellularLocation>
    <subcellularLocation>
        <location evidence="1">Nucleus</location>
    </subcellularLocation>
</comment>
<evidence type="ECO:0000256" key="10">
    <source>
        <dbReference type="ARBA" id="ARBA00023212"/>
    </source>
</evidence>
<dbReference type="SUPFAM" id="SSF57716">
    <property type="entry name" value="Glucocorticoid receptor-like (DNA-binding domain)"/>
    <property type="match status" value="1"/>
</dbReference>
<keyword evidence="14" id="KW-0326">Glycosidase</keyword>
<evidence type="ECO:0000256" key="8">
    <source>
        <dbReference type="ARBA" id="ARBA00023125"/>
    </source>
</evidence>
<evidence type="ECO:0000256" key="4">
    <source>
        <dbReference type="ARBA" id="ARBA00022454"/>
    </source>
</evidence>
<dbReference type="GO" id="GO:0006284">
    <property type="term" value="P:base-excision repair"/>
    <property type="evidence" value="ECO:0007669"/>
    <property type="project" value="InterPro"/>
</dbReference>
<evidence type="ECO:0000256" key="15">
    <source>
        <dbReference type="ARBA" id="ARBA00055258"/>
    </source>
</evidence>
<dbReference type="GO" id="GO:0005634">
    <property type="term" value="C:nucleus"/>
    <property type="evidence" value="ECO:0007669"/>
    <property type="project" value="UniProtKB-SubCell"/>
</dbReference>
<feature type="compositionally biased region" description="Polar residues" evidence="22">
    <location>
        <begin position="415"/>
        <end position="424"/>
    </location>
</feature>
<dbReference type="GO" id="GO:0019104">
    <property type="term" value="F:DNA N-glycosylase activity"/>
    <property type="evidence" value="ECO:0007669"/>
    <property type="project" value="InterPro"/>
</dbReference>
<evidence type="ECO:0000256" key="1">
    <source>
        <dbReference type="ARBA" id="ARBA00004123"/>
    </source>
</evidence>
<dbReference type="GO" id="GO:0003677">
    <property type="term" value="F:DNA binding"/>
    <property type="evidence" value="ECO:0007669"/>
    <property type="project" value="UniProtKB-KW"/>
</dbReference>
<protein>
    <recommendedName>
        <fullName evidence="16">Endonuclease 8-like 1</fullName>
    </recommendedName>
    <alternativeName>
        <fullName evidence="19">DNA glycosylase/AP lyase Neil1</fullName>
    </alternativeName>
    <alternativeName>
        <fullName evidence="17">DNA-(apurinic or apyrimidinic site) lyase Neil1</fullName>
    </alternativeName>
    <alternativeName>
        <fullName evidence="21">Endonuclease VIII-like 1</fullName>
    </alternativeName>
    <alternativeName>
        <fullName evidence="18">Nei homolog 1</fullName>
    </alternativeName>
    <alternativeName>
        <fullName evidence="20">Nei-like protein 1</fullName>
    </alternativeName>
</protein>
<feature type="compositionally biased region" description="Basic residues" evidence="22">
    <location>
        <begin position="329"/>
        <end position="339"/>
    </location>
</feature>
<dbReference type="RefSeq" id="XP_030042620.1">
    <property type="nucleotide sequence ID" value="XM_030186760.1"/>
</dbReference>
<keyword evidence="4" id="KW-0158">Chromosome</keyword>
<evidence type="ECO:0000256" key="5">
    <source>
        <dbReference type="ARBA" id="ARBA00022490"/>
    </source>
</evidence>
<evidence type="ECO:0000256" key="21">
    <source>
        <dbReference type="ARBA" id="ARBA00083344"/>
    </source>
</evidence>
<evidence type="ECO:0000256" key="22">
    <source>
        <dbReference type="SAM" id="MobiDB-lite"/>
    </source>
</evidence>
<evidence type="ECO:0000256" key="14">
    <source>
        <dbReference type="ARBA" id="ARBA00023295"/>
    </source>
</evidence>
<keyword evidence="13" id="KW-0511">Multifunctional enzyme</keyword>
<evidence type="ECO:0000256" key="7">
    <source>
        <dbReference type="ARBA" id="ARBA00022801"/>
    </source>
</evidence>
<evidence type="ECO:0000313" key="24">
    <source>
        <dbReference type="Proteomes" id="UP000515156"/>
    </source>
</evidence>
<gene>
    <name evidence="25 26" type="primary">NEIL1</name>
</gene>
<dbReference type="InterPro" id="IPR012319">
    <property type="entry name" value="FPG_cat"/>
</dbReference>
<dbReference type="InterPro" id="IPR010979">
    <property type="entry name" value="Ribosomal_uS13-like_H2TH"/>
</dbReference>
<keyword evidence="6" id="KW-0227">DNA damage</keyword>
<evidence type="ECO:0000256" key="16">
    <source>
        <dbReference type="ARBA" id="ARBA00073169"/>
    </source>
</evidence>
<evidence type="ECO:0000256" key="11">
    <source>
        <dbReference type="ARBA" id="ARBA00023239"/>
    </source>
</evidence>
<keyword evidence="9" id="KW-0234">DNA repair</keyword>
<dbReference type="OrthoDB" id="6260718at2759"/>
<keyword evidence="11" id="KW-0456">Lyase</keyword>
<evidence type="ECO:0000256" key="6">
    <source>
        <dbReference type="ARBA" id="ARBA00022763"/>
    </source>
</evidence>
<dbReference type="RefSeq" id="XP_030042615.1">
    <property type="nucleotide sequence ID" value="XM_030186755.1"/>
</dbReference>
<keyword evidence="5" id="KW-0963">Cytoplasm</keyword>
<accession>A0A6P7WWJ5</accession>
<keyword evidence="7" id="KW-0378">Hydrolase</keyword>
<evidence type="ECO:0000256" key="12">
    <source>
        <dbReference type="ARBA" id="ARBA00023242"/>
    </source>
</evidence>
<evidence type="ECO:0000256" key="20">
    <source>
        <dbReference type="ARBA" id="ARBA00082920"/>
    </source>
</evidence>
<keyword evidence="24" id="KW-1185">Reference proteome</keyword>
<evidence type="ECO:0000256" key="18">
    <source>
        <dbReference type="ARBA" id="ARBA00079367"/>
    </source>
</evidence>
<evidence type="ECO:0000313" key="26">
    <source>
        <dbReference type="RefSeq" id="XP_030042620.1"/>
    </source>
</evidence>
<dbReference type="GO" id="GO:0008270">
    <property type="term" value="F:zinc ion binding"/>
    <property type="evidence" value="ECO:0007669"/>
    <property type="project" value="InterPro"/>
</dbReference>
<evidence type="ECO:0000256" key="19">
    <source>
        <dbReference type="ARBA" id="ARBA00081872"/>
    </source>
</evidence>
<dbReference type="GO" id="GO:0005694">
    <property type="term" value="C:chromosome"/>
    <property type="evidence" value="ECO:0007669"/>
    <property type="project" value="UniProtKB-SubCell"/>
</dbReference>
<organism evidence="24 26">
    <name type="scientific">Microcaecilia unicolor</name>
    <dbReference type="NCBI Taxonomy" id="1415580"/>
    <lineage>
        <taxon>Eukaryota</taxon>
        <taxon>Metazoa</taxon>
        <taxon>Chordata</taxon>
        <taxon>Craniata</taxon>
        <taxon>Vertebrata</taxon>
        <taxon>Euteleostomi</taxon>
        <taxon>Amphibia</taxon>
        <taxon>Gymnophiona</taxon>
        <taxon>Siphonopidae</taxon>
        <taxon>Microcaecilia</taxon>
    </lineage>
</organism>
<keyword evidence="12" id="KW-0539">Nucleus</keyword>
<feature type="region of interest" description="Disordered" evidence="22">
    <location>
        <begin position="295"/>
        <end position="447"/>
    </location>
</feature>
<evidence type="ECO:0000256" key="9">
    <source>
        <dbReference type="ARBA" id="ARBA00023204"/>
    </source>
</evidence>
<evidence type="ECO:0000313" key="25">
    <source>
        <dbReference type="RefSeq" id="XP_030042615.1"/>
    </source>
</evidence>
<name>A0A6P7WWJ5_9AMPH</name>
<evidence type="ECO:0000259" key="23">
    <source>
        <dbReference type="PROSITE" id="PS51068"/>
    </source>
</evidence>
<dbReference type="Proteomes" id="UP000515156">
    <property type="component" value="Chromosome 1"/>
</dbReference>
<dbReference type="Pfam" id="PF01149">
    <property type="entry name" value="Fapy_DNA_glyco"/>
    <property type="match status" value="1"/>
</dbReference>